<feature type="compositionally biased region" description="Basic and acidic residues" evidence="1">
    <location>
        <begin position="204"/>
        <end position="217"/>
    </location>
</feature>
<feature type="region of interest" description="Disordered" evidence="1">
    <location>
        <begin position="254"/>
        <end position="298"/>
    </location>
</feature>
<accession>A0A1Q2LIL9</accession>
<feature type="compositionally biased region" description="Basic and acidic residues" evidence="1">
    <location>
        <begin position="277"/>
        <end position="291"/>
    </location>
</feature>
<feature type="region of interest" description="Disordered" evidence="1">
    <location>
        <begin position="198"/>
        <end position="217"/>
    </location>
</feature>
<proteinExistence type="predicted"/>
<dbReference type="Proteomes" id="UP000188298">
    <property type="component" value="Chromosome"/>
</dbReference>
<dbReference type="RefSeq" id="WP_077389439.1">
    <property type="nucleotide sequence ID" value="NZ_CP019645.1"/>
</dbReference>
<protein>
    <submittedName>
        <fullName evidence="2">Uncharacterized protein</fullName>
    </submittedName>
</protein>
<evidence type="ECO:0000256" key="1">
    <source>
        <dbReference type="SAM" id="MobiDB-lite"/>
    </source>
</evidence>
<dbReference type="EMBL" id="CP019645">
    <property type="protein sequence ID" value="AQQ60344.1"/>
    <property type="molecule type" value="Genomic_DNA"/>
</dbReference>
<reference evidence="2 3" key="1">
    <citation type="submission" date="2017-02" db="EMBL/GenBank/DDBJ databases">
        <title>Whole genome sequencing of Helicobacter bilis strain AAQJH.</title>
        <authorList>
            <person name="Conlan S."/>
            <person name="Thomas P.J."/>
            <person name="Mullikin J."/>
            <person name="Palmore T.N."/>
            <person name="Frank K.M."/>
            <person name="Segre J.A."/>
        </authorList>
    </citation>
    <scope>NUCLEOTIDE SEQUENCE [LARGE SCALE GENOMIC DNA]</scope>
    <source>
        <strain evidence="2 3">AAQJH</strain>
    </source>
</reference>
<dbReference type="KEGG" id="hbl:XJ32_09865"/>
<evidence type="ECO:0000313" key="2">
    <source>
        <dbReference type="EMBL" id="AQQ60344.1"/>
    </source>
</evidence>
<organism evidence="2 3">
    <name type="scientific">Helicobacter bilis</name>
    <dbReference type="NCBI Taxonomy" id="37372"/>
    <lineage>
        <taxon>Bacteria</taxon>
        <taxon>Pseudomonadati</taxon>
        <taxon>Campylobacterota</taxon>
        <taxon>Epsilonproteobacteria</taxon>
        <taxon>Campylobacterales</taxon>
        <taxon>Helicobacteraceae</taxon>
        <taxon>Helicobacter</taxon>
    </lineage>
</organism>
<name>A0A1Q2LIL9_9HELI</name>
<sequence>MAMTTSFNLISNENAIIPNIILRTMQDIEHMLKELKIAVKNPIIYSSDDIKNFANLNPWLDLAYNIADTIDPSLLGNTTKTLDDATQCSVFDPEIVVDKQFMQSVSDSFSQCSAMNARINQKLDELDEIMSKSIDISRYTKDEKAVLTQVQTIYETLHSTLQSIIDNVNGSTDTNSVIGRGITSLIDRIDKYANDYGLDNDDNDSNKQDNTMKIDSSKYGDNIRTRKRVYMRWINSLKDCMDSIQNTIGSNTLRANHAKPTTPQPNQTQSNTQAQNTDEKLSKESNKDIQPHQRNPFL</sequence>
<feature type="compositionally biased region" description="Low complexity" evidence="1">
    <location>
        <begin position="260"/>
        <end position="276"/>
    </location>
</feature>
<evidence type="ECO:0000313" key="3">
    <source>
        <dbReference type="Proteomes" id="UP000188298"/>
    </source>
</evidence>
<gene>
    <name evidence="2" type="ORF">XJ32_09865</name>
</gene>
<dbReference type="AlphaFoldDB" id="A0A1Q2LIL9"/>